<dbReference type="InterPro" id="IPR045005">
    <property type="entry name" value="BPM1-6"/>
</dbReference>
<reference evidence="4 5" key="1">
    <citation type="journal article" date="2023" name="bioRxiv">
        <title>Genome report: Whole genome sequence and annotation of Penstemon davidsonii.</title>
        <authorList>
            <person name="Ostevik K.L."/>
            <person name="Alabady M."/>
            <person name="Zhang M."/>
            <person name="Rausher M.D."/>
        </authorList>
    </citation>
    <scope>NUCLEOTIDE SEQUENCE [LARGE SCALE GENOMIC DNA]</scope>
    <source>
        <strain evidence="4">DNT005</strain>
        <tissue evidence="4">Whole leaf</tissue>
    </source>
</reference>
<dbReference type="InterPro" id="IPR008974">
    <property type="entry name" value="TRAF-like"/>
</dbReference>
<dbReference type="SUPFAM" id="SSF54695">
    <property type="entry name" value="POZ domain"/>
    <property type="match status" value="1"/>
</dbReference>
<name>A0ABR0CLP7_9LAMI</name>
<evidence type="ECO:0000256" key="1">
    <source>
        <dbReference type="ARBA" id="ARBA00004906"/>
    </source>
</evidence>
<organism evidence="4 5">
    <name type="scientific">Penstemon davidsonii</name>
    <dbReference type="NCBI Taxonomy" id="160366"/>
    <lineage>
        <taxon>Eukaryota</taxon>
        <taxon>Viridiplantae</taxon>
        <taxon>Streptophyta</taxon>
        <taxon>Embryophyta</taxon>
        <taxon>Tracheophyta</taxon>
        <taxon>Spermatophyta</taxon>
        <taxon>Magnoliopsida</taxon>
        <taxon>eudicotyledons</taxon>
        <taxon>Gunneridae</taxon>
        <taxon>Pentapetalae</taxon>
        <taxon>asterids</taxon>
        <taxon>lamiids</taxon>
        <taxon>Lamiales</taxon>
        <taxon>Plantaginaceae</taxon>
        <taxon>Cheloneae</taxon>
        <taxon>Penstemon</taxon>
    </lineage>
</organism>
<sequence length="261" mass="29245">MAPKTPGSTSKSTVITNGSHNLKIQGFSSIKGMGLGKYISSGTFSVGGHLWEIQFFPDGKNKDESGDIYVSLFITLVSKFEKDFKVWFEYVLLDQSGDKWYKSTSGFSTMRKMCGPYAVVNDSKTTIMPFGFTPFFKRTELEASQFMNDDCLTIQCTVCVANTSMDSPKPFAQPLPLSNLGQCYGQLLESKNIYFEVEGEMFYANKLILSARSPVFKAQFFGALKEENTRCIKIEGMQAPVFKVHKSLYSFLLLCVLIYLS</sequence>
<protein>
    <submittedName>
        <fullName evidence="4">Uncharacterized protein</fullName>
    </submittedName>
</protein>
<dbReference type="InterPro" id="IPR002083">
    <property type="entry name" value="MATH/TRAF_dom"/>
</dbReference>
<accession>A0ABR0CLP7</accession>
<dbReference type="Gene3D" id="3.30.710.10">
    <property type="entry name" value="Potassium Channel Kv1.1, Chain A"/>
    <property type="match status" value="1"/>
</dbReference>
<dbReference type="InterPro" id="IPR011333">
    <property type="entry name" value="SKP1/BTB/POZ_sf"/>
</dbReference>
<dbReference type="PROSITE" id="PS50144">
    <property type="entry name" value="MATH"/>
    <property type="match status" value="1"/>
</dbReference>
<dbReference type="EMBL" id="JAYDYQ010002688">
    <property type="protein sequence ID" value="KAK4478047.1"/>
    <property type="molecule type" value="Genomic_DNA"/>
</dbReference>
<dbReference type="PANTHER" id="PTHR26379">
    <property type="entry name" value="BTB/POZ AND MATH DOMAIN-CONTAINING PROTEIN 1"/>
    <property type="match status" value="1"/>
</dbReference>
<evidence type="ECO:0000313" key="5">
    <source>
        <dbReference type="Proteomes" id="UP001291926"/>
    </source>
</evidence>
<comment type="pathway">
    <text evidence="1">Protein modification; protein ubiquitination.</text>
</comment>
<evidence type="ECO:0000313" key="4">
    <source>
        <dbReference type="EMBL" id="KAK4478047.1"/>
    </source>
</evidence>
<keyword evidence="5" id="KW-1185">Reference proteome</keyword>
<dbReference type="Proteomes" id="UP001291926">
    <property type="component" value="Unassembled WGS sequence"/>
</dbReference>
<dbReference type="Pfam" id="PF22486">
    <property type="entry name" value="MATH_2"/>
    <property type="match status" value="1"/>
</dbReference>
<proteinExistence type="predicted"/>
<dbReference type="PROSITE" id="PS50097">
    <property type="entry name" value="BTB"/>
    <property type="match status" value="1"/>
</dbReference>
<dbReference type="SUPFAM" id="SSF49599">
    <property type="entry name" value="TRAF domain-like"/>
    <property type="match status" value="1"/>
</dbReference>
<dbReference type="CDD" id="cd00121">
    <property type="entry name" value="MATH"/>
    <property type="match status" value="1"/>
</dbReference>
<evidence type="ECO:0000259" key="3">
    <source>
        <dbReference type="PROSITE" id="PS50144"/>
    </source>
</evidence>
<evidence type="ECO:0000259" key="2">
    <source>
        <dbReference type="PROSITE" id="PS50097"/>
    </source>
</evidence>
<dbReference type="PANTHER" id="PTHR26379:SF187">
    <property type="entry name" value="OS07G0655300 PROTEIN"/>
    <property type="match status" value="1"/>
</dbReference>
<feature type="domain" description="BTB" evidence="2">
    <location>
        <begin position="191"/>
        <end position="261"/>
    </location>
</feature>
<dbReference type="Gene3D" id="2.60.210.10">
    <property type="entry name" value="Apoptosis, Tumor Necrosis Factor Receptor Associated Protein 2, Chain A"/>
    <property type="match status" value="1"/>
</dbReference>
<comment type="caution">
    <text evidence="4">The sequence shown here is derived from an EMBL/GenBank/DDBJ whole genome shotgun (WGS) entry which is preliminary data.</text>
</comment>
<dbReference type="InterPro" id="IPR000210">
    <property type="entry name" value="BTB/POZ_dom"/>
</dbReference>
<feature type="domain" description="MATH" evidence="3">
    <location>
        <begin position="17"/>
        <end position="158"/>
    </location>
</feature>
<dbReference type="Pfam" id="PF00651">
    <property type="entry name" value="BTB"/>
    <property type="match status" value="1"/>
</dbReference>
<gene>
    <name evidence="4" type="ORF">RD792_017312</name>
</gene>